<dbReference type="Gene3D" id="1.25.40.10">
    <property type="entry name" value="Tetratricopeptide repeat domain"/>
    <property type="match status" value="1"/>
</dbReference>
<dbReference type="Pfam" id="PF14938">
    <property type="entry name" value="SNAP"/>
    <property type="match status" value="1"/>
</dbReference>
<evidence type="ECO:0000313" key="1">
    <source>
        <dbReference type="EMBL" id="KAF4027559.1"/>
    </source>
</evidence>
<accession>A0A833VTA5</accession>
<reference evidence="1" key="1">
    <citation type="submission" date="2020-04" db="EMBL/GenBank/DDBJ databases">
        <title>Hybrid Assembly of Korean Phytophthora infestans isolates.</title>
        <authorList>
            <person name="Prokchorchik M."/>
            <person name="Lee Y."/>
            <person name="Seo J."/>
            <person name="Cho J.-H."/>
            <person name="Park Y.-E."/>
            <person name="Jang D.-C."/>
            <person name="Im J.-S."/>
            <person name="Choi J.-G."/>
            <person name="Park H.-J."/>
            <person name="Lee G.-B."/>
            <person name="Lee Y.-G."/>
            <person name="Hong S.-Y."/>
            <person name="Cho K."/>
            <person name="Sohn K.H."/>
        </authorList>
    </citation>
    <scope>NUCLEOTIDE SEQUENCE</scope>
    <source>
        <strain evidence="1">KR_1_A1</strain>
    </source>
</reference>
<dbReference type="AlphaFoldDB" id="A0A833VTA5"/>
<gene>
    <name evidence="1" type="ORF">GN244_ATG20824</name>
</gene>
<name>A0A833VTA5_PHYIN</name>
<keyword evidence="2" id="KW-1185">Reference proteome</keyword>
<proteinExistence type="predicted"/>
<dbReference type="InterPro" id="IPR011990">
    <property type="entry name" value="TPR-like_helical_dom_sf"/>
</dbReference>
<protein>
    <submittedName>
        <fullName evidence="1">Soluble NSF attachment domain-containing protein</fullName>
    </submittedName>
</protein>
<evidence type="ECO:0000313" key="2">
    <source>
        <dbReference type="Proteomes" id="UP000602510"/>
    </source>
</evidence>
<dbReference type="EMBL" id="WSZM01001413">
    <property type="protein sequence ID" value="KAF4027559.1"/>
    <property type="molecule type" value="Genomic_DNA"/>
</dbReference>
<sequence>MSAEGKANEFLAQGEKALKKSSFFSFGSSSQRNEDASDLFEKAGNQAKRLPKHMRCARCQSRLNENSLVLPVLPASSGGSGQSEPYG</sequence>
<organism evidence="1 2">
    <name type="scientific">Phytophthora infestans</name>
    <name type="common">Potato late blight agent</name>
    <name type="synonym">Botrytis infestans</name>
    <dbReference type="NCBI Taxonomy" id="4787"/>
    <lineage>
        <taxon>Eukaryota</taxon>
        <taxon>Sar</taxon>
        <taxon>Stramenopiles</taxon>
        <taxon>Oomycota</taxon>
        <taxon>Peronosporomycetes</taxon>
        <taxon>Peronosporales</taxon>
        <taxon>Peronosporaceae</taxon>
        <taxon>Phytophthora</taxon>
    </lineage>
</organism>
<comment type="caution">
    <text evidence="1">The sequence shown here is derived from an EMBL/GenBank/DDBJ whole genome shotgun (WGS) entry which is preliminary data.</text>
</comment>
<dbReference type="Proteomes" id="UP000602510">
    <property type="component" value="Unassembled WGS sequence"/>
</dbReference>